<evidence type="ECO:0000256" key="4">
    <source>
        <dbReference type="ARBA" id="ARBA00022771"/>
    </source>
</evidence>
<feature type="chain" id="PRO_5025425598" description="C2H2-type domain-containing protein" evidence="9">
    <location>
        <begin position="19"/>
        <end position="448"/>
    </location>
</feature>
<dbReference type="PANTHER" id="PTHR24394">
    <property type="entry name" value="ZINC FINGER PROTEIN"/>
    <property type="match status" value="1"/>
</dbReference>
<dbReference type="AlphaFoldDB" id="A0A672GHE7"/>
<evidence type="ECO:0000259" key="10">
    <source>
        <dbReference type="PROSITE" id="PS50157"/>
    </source>
</evidence>
<evidence type="ECO:0000256" key="9">
    <source>
        <dbReference type="SAM" id="SignalP"/>
    </source>
</evidence>
<proteinExistence type="predicted"/>
<evidence type="ECO:0000256" key="6">
    <source>
        <dbReference type="ARBA" id="ARBA00023242"/>
    </source>
</evidence>
<keyword evidence="12" id="KW-1185">Reference proteome</keyword>
<dbReference type="PROSITE" id="PS00028">
    <property type="entry name" value="ZINC_FINGER_C2H2_1"/>
    <property type="match status" value="5"/>
</dbReference>
<keyword evidence="9" id="KW-0732">Signal</keyword>
<dbReference type="PROSITE" id="PS50157">
    <property type="entry name" value="ZINC_FINGER_C2H2_2"/>
    <property type="match status" value="5"/>
</dbReference>
<evidence type="ECO:0000256" key="8">
    <source>
        <dbReference type="SAM" id="MobiDB-lite"/>
    </source>
</evidence>
<keyword evidence="4 7" id="KW-0863">Zinc-finger</keyword>
<dbReference type="SUPFAM" id="SSF57667">
    <property type="entry name" value="beta-beta-alpha zinc fingers"/>
    <property type="match status" value="3"/>
</dbReference>
<dbReference type="GO" id="GO:0000981">
    <property type="term" value="F:DNA-binding transcription factor activity, RNA polymerase II-specific"/>
    <property type="evidence" value="ECO:0007669"/>
    <property type="project" value="TreeGrafter"/>
</dbReference>
<protein>
    <recommendedName>
        <fullName evidence="10">C2H2-type domain-containing protein</fullName>
    </recommendedName>
</protein>
<reference evidence="11" key="2">
    <citation type="submission" date="2025-08" db="UniProtKB">
        <authorList>
            <consortium name="Ensembl"/>
        </authorList>
    </citation>
    <scope>IDENTIFICATION</scope>
</reference>
<feature type="compositionally biased region" description="Basic and acidic residues" evidence="8">
    <location>
        <begin position="77"/>
        <end position="86"/>
    </location>
</feature>
<dbReference type="Gene3D" id="3.30.160.60">
    <property type="entry name" value="Classic Zinc Finger"/>
    <property type="match status" value="6"/>
</dbReference>
<dbReference type="FunFam" id="3.30.160.60:FF:000446">
    <property type="entry name" value="Zinc finger protein"/>
    <property type="match status" value="1"/>
</dbReference>
<feature type="region of interest" description="Disordered" evidence="8">
    <location>
        <begin position="74"/>
        <end position="109"/>
    </location>
</feature>
<feature type="domain" description="C2H2-type" evidence="10">
    <location>
        <begin position="325"/>
        <end position="352"/>
    </location>
</feature>
<evidence type="ECO:0000256" key="5">
    <source>
        <dbReference type="ARBA" id="ARBA00022833"/>
    </source>
</evidence>
<evidence type="ECO:0000313" key="11">
    <source>
        <dbReference type="Ensembl" id="ENSSFAP00005016410.1"/>
    </source>
</evidence>
<dbReference type="Pfam" id="PF00096">
    <property type="entry name" value="zf-C2H2"/>
    <property type="match status" value="5"/>
</dbReference>
<dbReference type="Proteomes" id="UP000472267">
    <property type="component" value="Chromosome 4"/>
</dbReference>
<reference evidence="11" key="1">
    <citation type="submission" date="2019-06" db="EMBL/GenBank/DDBJ databases">
        <authorList>
            <consortium name="Wellcome Sanger Institute Data Sharing"/>
        </authorList>
    </citation>
    <scope>NUCLEOTIDE SEQUENCE [LARGE SCALE GENOMIC DNA]</scope>
</reference>
<dbReference type="FunFam" id="3.30.160.60:FF:000912">
    <property type="entry name" value="Zinc finger protein 660"/>
    <property type="match status" value="3"/>
</dbReference>
<dbReference type="PANTHER" id="PTHR24394:SF29">
    <property type="entry name" value="MYONEURIN"/>
    <property type="match status" value="1"/>
</dbReference>
<name>A0A672GHE7_SALFA</name>
<dbReference type="GO" id="GO:0008270">
    <property type="term" value="F:zinc ion binding"/>
    <property type="evidence" value="ECO:0007669"/>
    <property type="project" value="UniProtKB-KW"/>
</dbReference>
<evidence type="ECO:0000256" key="3">
    <source>
        <dbReference type="ARBA" id="ARBA00022737"/>
    </source>
</evidence>
<feature type="domain" description="C2H2-type" evidence="10">
    <location>
        <begin position="353"/>
        <end position="380"/>
    </location>
</feature>
<evidence type="ECO:0000256" key="7">
    <source>
        <dbReference type="PROSITE-ProRule" id="PRU00042"/>
    </source>
</evidence>
<keyword evidence="3" id="KW-0677">Repeat</keyword>
<accession>A0A672GHE7</accession>
<feature type="domain" description="C2H2-type" evidence="10">
    <location>
        <begin position="241"/>
        <end position="268"/>
    </location>
</feature>
<feature type="domain" description="C2H2-type" evidence="10">
    <location>
        <begin position="269"/>
        <end position="296"/>
    </location>
</feature>
<dbReference type="InterPro" id="IPR013087">
    <property type="entry name" value="Znf_C2H2_type"/>
</dbReference>
<reference evidence="11" key="3">
    <citation type="submission" date="2025-09" db="UniProtKB">
        <authorList>
            <consortium name="Ensembl"/>
        </authorList>
    </citation>
    <scope>IDENTIFICATION</scope>
</reference>
<organism evidence="11 12">
    <name type="scientific">Salarias fasciatus</name>
    <name type="common">Jewelled blenny</name>
    <name type="synonym">Blennius fasciatus</name>
    <dbReference type="NCBI Taxonomy" id="181472"/>
    <lineage>
        <taxon>Eukaryota</taxon>
        <taxon>Metazoa</taxon>
        <taxon>Chordata</taxon>
        <taxon>Craniata</taxon>
        <taxon>Vertebrata</taxon>
        <taxon>Euteleostomi</taxon>
        <taxon>Actinopterygii</taxon>
        <taxon>Neopterygii</taxon>
        <taxon>Teleostei</taxon>
        <taxon>Neoteleostei</taxon>
        <taxon>Acanthomorphata</taxon>
        <taxon>Ovalentaria</taxon>
        <taxon>Blenniimorphae</taxon>
        <taxon>Blenniiformes</taxon>
        <taxon>Blennioidei</taxon>
        <taxon>Blenniidae</taxon>
        <taxon>Salariinae</taxon>
        <taxon>Salarias</taxon>
    </lineage>
</organism>
<dbReference type="FunFam" id="3.30.160.60:FF:002343">
    <property type="entry name" value="Zinc finger protein 33A"/>
    <property type="match status" value="1"/>
</dbReference>
<sequence length="448" mass="50487">MFCSFLFCAVAQFSFLLCSFLCEPWLRGTFGGGTQPTRRWGGPVACEPKDQTQSPSLSPPLEIATLVSEVGWSHGKLQREDARRTQEGLPGSGGLRAGPTGPVIGRSTVQKRRGCPRTVAIAWMRELACPPLQREPPSSCRSVTAPAHWSSSSSRHESPQRTTAGVTKTPGMVARQKGVLEQCNFEFGWMSQKCDFSEGSYFESVYKSVYIRPLFNTLRVNSTLENLLCSIRQPERQKILYSCETCEKSFSRHGSLLRHLRTHTGEKPYSCETCGKRFTVSGHLLAHMRTHTGEKPYSCETCGKRFTLNSKLKVHMRTHTGEKPYPCETCGKRFTLNSKLKVHMRTHTGEKPYSCETCGKSFSRHCSLLIHMRTHTGEKPYSCETCGKCFIVKYALLFKFEWSTSHLFSCAKNKDKVQMCQSAKKVHRRISGDRLHHNHNLSLSLDVP</sequence>
<dbReference type="InParanoid" id="A0A672GHE7"/>
<feature type="domain" description="C2H2-type" evidence="10">
    <location>
        <begin position="297"/>
        <end position="324"/>
    </location>
</feature>
<evidence type="ECO:0000313" key="12">
    <source>
        <dbReference type="Proteomes" id="UP000472267"/>
    </source>
</evidence>
<dbReference type="InterPro" id="IPR036236">
    <property type="entry name" value="Znf_C2H2_sf"/>
</dbReference>
<evidence type="ECO:0000256" key="1">
    <source>
        <dbReference type="ARBA" id="ARBA00004123"/>
    </source>
</evidence>
<dbReference type="FunFam" id="3.30.160.60:FF:000744">
    <property type="entry name" value="zinc finger E-box-binding homeobox 1"/>
    <property type="match status" value="1"/>
</dbReference>
<dbReference type="SMART" id="SM00355">
    <property type="entry name" value="ZnF_C2H2"/>
    <property type="match status" value="5"/>
</dbReference>
<keyword evidence="5" id="KW-0862">Zinc</keyword>
<feature type="signal peptide" evidence="9">
    <location>
        <begin position="1"/>
        <end position="18"/>
    </location>
</feature>
<keyword evidence="2" id="KW-0479">Metal-binding</keyword>
<keyword evidence="6" id="KW-0539">Nucleus</keyword>
<feature type="region of interest" description="Disordered" evidence="8">
    <location>
        <begin position="133"/>
        <end position="168"/>
    </location>
</feature>
<comment type="subcellular location">
    <subcellularLocation>
        <location evidence="1">Nucleus</location>
    </subcellularLocation>
</comment>
<dbReference type="GO" id="GO:0005634">
    <property type="term" value="C:nucleus"/>
    <property type="evidence" value="ECO:0007669"/>
    <property type="project" value="UniProtKB-SubCell"/>
</dbReference>
<evidence type="ECO:0000256" key="2">
    <source>
        <dbReference type="ARBA" id="ARBA00022723"/>
    </source>
</evidence>
<dbReference type="Ensembl" id="ENSSFAT00005017058.1">
    <property type="protein sequence ID" value="ENSSFAP00005016410.1"/>
    <property type="gene ID" value="ENSSFAG00005008714.1"/>
</dbReference>